<dbReference type="InParanoid" id="A0A1X7UED9"/>
<protein>
    <submittedName>
        <fullName evidence="1">Uncharacterized protein</fullName>
    </submittedName>
</protein>
<evidence type="ECO:0000313" key="1">
    <source>
        <dbReference type="EnsemblMetazoa" id="Aqu2.1.26127_001"/>
    </source>
</evidence>
<organism evidence="1">
    <name type="scientific">Amphimedon queenslandica</name>
    <name type="common">Sponge</name>
    <dbReference type="NCBI Taxonomy" id="400682"/>
    <lineage>
        <taxon>Eukaryota</taxon>
        <taxon>Metazoa</taxon>
        <taxon>Porifera</taxon>
        <taxon>Demospongiae</taxon>
        <taxon>Heteroscleromorpha</taxon>
        <taxon>Haplosclerida</taxon>
        <taxon>Niphatidae</taxon>
        <taxon>Amphimedon</taxon>
    </lineage>
</organism>
<dbReference type="EnsemblMetazoa" id="Aqu2.1.26127_001">
    <property type="protein sequence ID" value="Aqu2.1.26127_001"/>
    <property type="gene ID" value="Aqu2.1.26127"/>
</dbReference>
<proteinExistence type="predicted"/>
<accession>A0A1X7UED9</accession>
<sequence>MVVESHVYNSRLGVEGEGGPAFVEKA</sequence>
<dbReference type="AlphaFoldDB" id="A0A1X7UED9"/>
<name>A0A1X7UED9_AMPQE</name>
<reference evidence="1" key="1">
    <citation type="submission" date="2017-05" db="UniProtKB">
        <authorList>
            <consortium name="EnsemblMetazoa"/>
        </authorList>
    </citation>
    <scope>IDENTIFICATION</scope>
</reference>